<protein>
    <submittedName>
        <fullName evidence="1">Uncharacterized protein</fullName>
    </submittedName>
</protein>
<proteinExistence type="predicted"/>
<dbReference type="InterPro" id="IPR059179">
    <property type="entry name" value="MLKL-like_MCAfunc"/>
</dbReference>
<name>A0AAD6S747_9AGAR</name>
<evidence type="ECO:0000313" key="2">
    <source>
        <dbReference type="Proteomes" id="UP001218188"/>
    </source>
</evidence>
<dbReference type="AlphaFoldDB" id="A0AAD6S747"/>
<keyword evidence="2" id="KW-1185">Reference proteome</keyword>
<accession>A0AAD6S747</accession>
<dbReference type="EMBL" id="JARJCM010000244">
    <property type="protein sequence ID" value="KAJ7021010.1"/>
    <property type="molecule type" value="Genomic_DNA"/>
</dbReference>
<dbReference type="CDD" id="cd21037">
    <property type="entry name" value="MLKL_NTD"/>
    <property type="match status" value="1"/>
</dbReference>
<dbReference type="Gene3D" id="1.20.930.20">
    <property type="entry name" value="Adaptor protein Cbl, N-terminal domain"/>
    <property type="match status" value="1"/>
</dbReference>
<reference evidence="1" key="1">
    <citation type="submission" date="2023-03" db="EMBL/GenBank/DDBJ databases">
        <title>Massive genome expansion in bonnet fungi (Mycena s.s.) driven by repeated elements and novel gene families across ecological guilds.</title>
        <authorList>
            <consortium name="Lawrence Berkeley National Laboratory"/>
            <person name="Harder C.B."/>
            <person name="Miyauchi S."/>
            <person name="Viragh M."/>
            <person name="Kuo A."/>
            <person name="Thoen E."/>
            <person name="Andreopoulos B."/>
            <person name="Lu D."/>
            <person name="Skrede I."/>
            <person name="Drula E."/>
            <person name="Henrissat B."/>
            <person name="Morin E."/>
            <person name="Kohler A."/>
            <person name="Barry K."/>
            <person name="LaButti K."/>
            <person name="Morin E."/>
            <person name="Salamov A."/>
            <person name="Lipzen A."/>
            <person name="Mereny Z."/>
            <person name="Hegedus B."/>
            <person name="Baldrian P."/>
            <person name="Stursova M."/>
            <person name="Weitz H."/>
            <person name="Taylor A."/>
            <person name="Grigoriev I.V."/>
            <person name="Nagy L.G."/>
            <person name="Martin F."/>
            <person name="Kauserud H."/>
        </authorList>
    </citation>
    <scope>NUCLEOTIDE SEQUENCE</scope>
    <source>
        <strain evidence="1">CBHHK200</strain>
    </source>
</reference>
<organism evidence="1 2">
    <name type="scientific">Mycena alexandri</name>
    <dbReference type="NCBI Taxonomy" id="1745969"/>
    <lineage>
        <taxon>Eukaryota</taxon>
        <taxon>Fungi</taxon>
        <taxon>Dikarya</taxon>
        <taxon>Basidiomycota</taxon>
        <taxon>Agaricomycotina</taxon>
        <taxon>Agaricomycetes</taxon>
        <taxon>Agaricomycetidae</taxon>
        <taxon>Agaricales</taxon>
        <taxon>Marasmiineae</taxon>
        <taxon>Mycenaceae</taxon>
        <taxon>Mycena</taxon>
    </lineage>
</organism>
<dbReference type="InterPro" id="IPR036537">
    <property type="entry name" value="Adaptor_Cbl_N_dom_sf"/>
</dbReference>
<dbReference type="GO" id="GO:0007166">
    <property type="term" value="P:cell surface receptor signaling pathway"/>
    <property type="evidence" value="ECO:0007669"/>
    <property type="project" value="InterPro"/>
</dbReference>
<dbReference type="Proteomes" id="UP001218188">
    <property type="component" value="Unassembled WGS sequence"/>
</dbReference>
<gene>
    <name evidence="1" type="ORF">C8F04DRAFT_1274251</name>
</gene>
<sequence length="211" mass="23829">MPWYPTHREVQIINIKASLTPALELLEELDKAFGPPFVQAIAETTQALIDGIEKLKRNKDALQLMEKLYLPIYAIIHLHLKSEVIGSLSPVILENIGRFTGTLHKIYTFLKAQQEGHKIRQLFRQSELNGLLKECRAGLYQAMEAFKIDTSHIAFSGTTDVQRTAKSMHAELLELISTFSDGTTSDRSSSVLYRGGDDSQKRQVDFKRAID</sequence>
<comment type="caution">
    <text evidence="1">The sequence shown here is derived from an EMBL/GenBank/DDBJ whole genome shotgun (WGS) entry which is preliminary data.</text>
</comment>
<evidence type="ECO:0000313" key="1">
    <source>
        <dbReference type="EMBL" id="KAJ7021010.1"/>
    </source>
</evidence>